<dbReference type="Gene3D" id="1.10.10.10">
    <property type="entry name" value="Winged helix-like DNA-binding domain superfamily/Winged helix DNA-binding domain"/>
    <property type="match status" value="1"/>
</dbReference>
<dbReference type="InterPro" id="IPR000835">
    <property type="entry name" value="HTH_MarR-typ"/>
</dbReference>
<dbReference type="InterPro" id="IPR036388">
    <property type="entry name" value="WH-like_DNA-bd_sf"/>
</dbReference>
<dbReference type="SMART" id="SM00347">
    <property type="entry name" value="HTH_MARR"/>
    <property type="match status" value="1"/>
</dbReference>
<dbReference type="PRINTS" id="PR00598">
    <property type="entry name" value="HTHMARR"/>
</dbReference>
<dbReference type="AlphaFoldDB" id="A0A6H2EIA6"/>
<keyword evidence="3" id="KW-1185">Reference proteome</keyword>
<dbReference type="GO" id="GO:0006950">
    <property type="term" value="P:response to stress"/>
    <property type="evidence" value="ECO:0007669"/>
    <property type="project" value="TreeGrafter"/>
</dbReference>
<evidence type="ECO:0000259" key="1">
    <source>
        <dbReference type="PROSITE" id="PS50995"/>
    </source>
</evidence>
<proteinExistence type="predicted"/>
<evidence type="ECO:0000313" key="2">
    <source>
        <dbReference type="EMBL" id="QJC21298.1"/>
    </source>
</evidence>
<dbReference type="Pfam" id="PF01047">
    <property type="entry name" value="MarR"/>
    <property type="match status" value="1"/>
</dbReference>
<name>A0A6H2EIA6_9ACTO</name>
<sequence length="158" mass="18325">MTQTRWLDEEEQYAWRNLLRGQATVQEAVNHDGVEDFGLALQEFEVLMRLSEQPEHQSRMSALATGLVYSRSRLTHTVARLEKAGYVQRFQCPHDRRGIFCRITDEGLVKLEEAAPLHIQSLRQHFLSKISPEELRTIGDIFAKLIDDEETEKRVCSQ</sequence>
<protein>
    <submittedName>
        <fullName evidence="2">MarR family transcriptional regulator</fullName>
    </submittedName>
</protein>
<accession>A0A6H2EIA6</accession>
<dbReference type="PANTHER" id="PTHR33164">
    <property type="entry name" value="TRANSCRIPTIONAL REGULATOR, MARR FAMILY"/>
    <property type="match status" value="1"/>
</dbReference>
<dbReference type="InterPro" id="IPR036390">
    <property type="entry name" value="WH_DNA-bd_sf"/>
</dbReference>
<dbReference type="Proteomes" id="UP000502298">
    <property type="component" value="Chromosome"/>
</dbReference>
<dbReference type="KEGG" id="arca:HC352_01360"/>
<dbReference type="RefSeq" id="WP_168917239.1">
    <property type="nucleotide sequence ID" value="NZ_CP050804.1"/>
</dbReference>
<organism evidence="2 3">
    <name type="scientific">Arcanobacterium buesumense</name>
    <dbReference type="NCBI Taxonomy" id="2722751"/>
    <lineage>
        <taxon>Bacteria</taxon>
        <taxon>Bacillati</taxon>
        <taxon>Actinomycetota</taxon>
        <taxon>Actinomycetes</taxon>
        <taxon>Actinomycetales</taxon>
        <taxon>Actinomycetaceae</taxon>
        <taxon>Arcanobacterium</taxon>
    </lineage>
</organism>
<reference evidence="2 3" key="1">
    <citation type="submission" date="2020-03" db="EMBL/GenBank/DDBJ databases">
        <title>Complete genome of Arcanobacterium buesumensis sp. nov. strain 2701.</title>
        <authorList>
            <person name="Borowiak M."/>
            <person name="Alssahen M."/>
            <person name="Laemmler C."/>
            <person name="Malorny B."/>
            <person name="Hassan A."/>
            <person name="Prenger-Berninghoff E."/>
            <person name="Ploetz M."/>
            <person name="Abdulmawjood A."/>
        </authorList>
    </citation>
    <scope>NUCLEOTIDE SEQUENCE [LARGE SCALE GENOMIC DNA]</scope>
    <source>
        <strain evidence="2 3">2701</strain>
    </source>
</reference>
<dbReference type="EMBL" id="CP050804">
    <property type="protein sequence ID" value="QJC21298.1"/>
    <property type="molecule type" value="Genomic_DNA"/>
</dbReference>
<gene>
    <name evidence="2" type="ORF">HC352_01360</name>
</gene>
<dbReference type="PROSITE" id="PS50995">
    <property type="entry name" value="HTH_MARR_2"/>
    <property type="match status" value="1"/>
</dbReference>
<evidence type="ECO:0000313" key="3">
    <source>
        <dbReference type="Proteomes" id="UP000502298"/>
    </source>
</evidence>
<dbReference type="GO" id="GO:0003700">
    <property type="term" value="F:DNA-binding transcription factor activity"/>
    <property type="evidence" value="ECO:0007669"/>
    <property type="project" value="InterPro"/>
</dbReference>
<dbReference type="PANTHER" id="PTHR33164:SF99">
    <property type="entry name" value="MARR FAMILY REGULATORY PROTEIN"/>
    <property type="match status" value="1"/>
</dbReference>
<feature type="domain" description="HTH marR-type" evidence="1">
    <location>
        <begin position="1"/>
        <end position="147"/>
    </location>
</feature>
<dbReference type="SUPFAM" id="SSF46785">
    <property type="entry name" value="Winged helix' DNA-binding domain"/>
    <property type="match status" value="1"/>
</dbReference>
<dbReference type="InterPro" id="IPR039422">
    <property type="entry name" value="MarR/SlyA-like"/>
</dbReference>